<name>B4H513_DROPE</name>
<dbReference type="Proteomes" id="UP000008744">
    <property type="component" value="Unassembled WGS sequence"/>
</dbReference>
<dbReference type="HOGENOM" id="CLU_2576369_0_0_1"/>
<feature type="region of interest" description="Disordered" evidence="1">
    <location>
        <begin position="1"/>
        <end position="25"/>
    </location>
</feature>
<keyword evidence="4" id="KW-1185">Reference proteome</keyword>
<proteinExistence type="predicted"/>
<evidence type="ECO:0000313" key="2">
    <source>
        <dbReference type="EMBL" id="EDW32849.1"/>
    </source>
</evidence>
<accession>B4H513</accession>
<reference evidence="2" key="2">
    <citation type="submission" date="2008-06" db="EMBL/GenBank/DDBJ databases">
        <authorList>
            <consortium name="FlyBase"/>
        </authorList>
    </citation>
    <scope>NUCLEOTIDE SEQUENCE</scope>
    <source>
        <strain evidence="2">MSH-3</strain>
    </source>
</reference>
<evidence type="ECO:0000256" key="1">
    <source>
        <dbReference type="SAM" id="MobiDB-lite"/>
    </source>
</evidence>
<protein>
    <submittedName>
        <fullName evidence="3">GL20438</fullName>
    </submittedName>
    <submittedName>
        <fullName evidence="2">GL20592</fullName>
    </submittedName>
</protein>
<evidence type="ECO:0000313" key="3">
    <source>
        <dbReference type="EMBL" id="EDW39391.1"/>
    </source>
</evidence>
<feature type="compositionally biased region" description="Polar residues" evidence="1">
    <location>
        <begin position="7"/>
        <end position="25"/>
    </location>
</feature>
<sequence length="81" mass="8944">MDKDIRNQSAPTHTAQEQWEKSQQAANKLRNCTANFILHQDPGSNLPTSGKHNNGFYISACSPVPLSSCPSGYISRSIYPH</sequence>
<dbReference type="EMBL" id="CH696090">
    <property type="protein sequence ID" value="EDW39391.1"/>
    <property type="molecule type" value="Genomic_DNA"/>
</dbReference>
<gene>
    <name evidence="2" type="primary">Dper\GL20592</name>
    <name evidence="3" type="synonym">Dper\GL20438</name>
    <name evidence="3" type="ORF">Dper_GL20438</name>
    <name evidence="2" type="ORF">Dper_GL20592</name>
    <name evidence="2" type="ORF">GL20438</name>
    <name evidence="2" type="ORF">GL20592</name>
</gene>
<reference evidence="2 4" key="1">
    <citation type="journal article" date="2007" name="Nature">
        <title>Evolution of genes and genomes on the Drosophila phylogeny.</title>
        <authorList>
            <consortium name="Drosophila 12 Genomes Consortium"/>
            <person name="Clark A.G."/>
            <person name="Eisen M.B."/>
            <person name="Smith D.R."/>
            <person name="Bergman C.M."/>
            <person name="Oliver B."/>
            <person name="Markow T.A."/>
            <person name="Kaufman T.C."/>
            <person name="Kellis M."/>
            <person name="Gelbart W."/>
            <person name="Iyer V.N."/>
            <person name="Pollard D.A."/>
            <person name="Sackton T.B."/>
            <person name="Larracuente A.M."/>
            <person name="Singh N.D."/>
            <person name="Abad J.P."/>
            <person name="Abt D.N."/>
            <person name="Adryan B."/>
            <person name="Aguade M."/>
            <person name="Akashi H."/>
            <person name="Anderson W.W."/>
            <person name="Aquadro C.F."/>
            <person name="Ardell D.H."/>
            <person name="Arguello R."/>
            <person name="Artieri C.G."/>
            <person name="Barbash D.A."/>
            <person name="Barker D."/>
            <person name="Barsanti P."/>
            <person name="Batterham P."/>
            <person name="Batzoglou S."/>
            <person name="Begun D."/>
            <person name="Bhutkar A."/>
            <person name="Blanco E."/>
            <person name="Bosak S.A."/>
            <person name="Bradley R.K."/>
            <person name="Brand A.D."/>
            <person name="Brent M.R."/>
            <person name="Brooks A.N."/>
            <person name="Brown R.H."/>
            <person name="Butlin R.K."/>
            <person name="Caggese C."/>
            <person name="Calvi B.R."/>
            <person name="Bernardo de Carvalho A."/>
            <person name="Caspi A."/>
            <person name="Castrezana S."/>
            <person name="Celniker S.E."/>
            <person name="Chang J.L."/>
            <person name="Chapple C."/>
            <person name="Chatterji S."/>
            <person name="Chinwalla A."/>
            <person name="Civetta A."/>
            <person name="Clifton S.W."/>
            <person name="Comeron J.M."/>
            <person name="Costello J.C."/>
            <person name="Coyne J.A."/>
            <person name="Daub J."/>
            <person name="David R.G."/>
            <person name="Delcher A.L."/>
            <person name="Delehaunty K."/>
            <person name="Do C.B."/>
            <person name="Ebling H."/>
            <person name="Edwards K."/>
            <person name="Eickbush T."/>
            <person name="Evans J.D."/>
            <person name="Filipski A."/>
            <person name="Findeiss S."/>
            <person name="Freyhult E."/>
            <person name="Fulton L."/>
            <person name="Fulton R."/>
            <person name="Garcia A.C."/>
            <person name="Gardiner A."/>
            <person name="Garfield D.A."/>
            <person name="Garvin B.E."/>
            <person name="Gibson G."/>
            <person name="Gilbert D."/>
            <person name="Gnerre S."/>
            <person name="Godfrey J."/>
            <person name="Good R."/>
            <person name="Gotea V."/>
            <person name="Gravely B."/>
            <person name="Greenberg A.J."/>
            <person name="Griffiths-Jones S."/>
            <person name="Gross S."/>
            <person name="Guigo R."/>
            <person name="Gustafson E.A."/>
            <person name="Haerty W."/>
            <person name="Hahn M.W."/>
            <person name="Halligan D.L."/>
            <person name="Halpern A.L."/>
            <person name="Halter G.M."/>
            <person name="Han M.V."/>
            <person name="Heger A."/>
            <person name="Hillier L."/>
            <person name="Hinrichs A.S."/>
            <person name="Holmes I."/>
            <person name="Hoskins R.A."/>
            <person name="Hubisz M.J."/>
            <person name="Hultmark D."/>
            <person name="Huntley M.A."/>
            <person name="Jaffe D.B."/>
            <person name="Jagadeeshan S."/>
            <person name="Jeck W.R."/>
            <person name="Johnson J."/>
            <person name="Jones C.D."/>
            <person name="Jordan W.C."/>
            <person name="Karpen G.H."/>
            <person name="Kataoka E."/>
            <person name="Keightley P.D."/>
            <person name="Kheradpour P."/>
            <person name="Kirkness E.F."/>
            <person name="Koerich L.B."/>
            <person name="Kristiansen K."/>
            <person name="Kudrna D."/>
            <person name="Kulathinal R.J."/>
            <person name="Kumar S."/>
            <person name="Kwok R."/>
            <person name="Lander E."/>
            <person name="Langley C.H."/>
            <person name="Lapoint R."/>
            <person name="Lazzaro B.P."/>
            <person name="Lee S.J."/>
            <person name="Levesque L."/>
            <person name="Li R."/>
            <person name="Lin C.F."/>
            <person name="Lin M.F."/>
            <person name="Lindblad-Toh K."/>
            <person name="Llopart A."/>
            <person name="Long M."/>
            <person name="Low L."/>
            <person name="Lozovsky E."/>
            <person name="Lu J."/>
            <person name="Luo M."/>
            <person name="Machado C.A."/>
            <person name="Makalowski W."/>
            <person name="Marzo M."/>
            <person name="Matsuda M."/>
            <person name="Matzkin L."/>
            <person name="McAllister B."/>
            <person name="McBride C.S."/>
            <person name="McKernan B."/>
            <person name="McKernan K."/>
            <person name="Mendez-Lago M."/>
            <person name="Minx P."/>
            <person name="Mollenhauer M.U."/>
            <person name="Montooth K."/>
            <person name="Mount S.M."/>
            <person name="Mu X."/>
            <person name="Myers E."/>
            <person name="Negre B."/>
            <person name="Newfeld S."/>
            <person name="Nielsen R."/>
            <person name="Noor M.A."/>
            <person name="O'Grady P."/>
            <person name="Pachter L."/>
            <person name="Papaceit M."/>
            <person name="Parisi M.J."/>
            <person name="Parisi M."/>
            <person name="Parts L."/>
            <person name="Pedersen J.S."/>
            <person name="Pesole G."/>
            <person name="Phillippy A.M."/>
            <person name="Ponting C.P."/>
            <person name="Pop M."/>
            <person name="Porcelli D."/>
            <person name="Powell J.R."/>
            <person name="Prohaska S."/>
            <person name="Pruitt K."/>
            <person name="Puig M."/>
            <person name="Quesneville H."/>
            <person name="Ram K.R."/>
            <person name="Rand D."/>
            <person name="Rasmussen M.D."/>
            <person name="Reed L.K."/>
            <person name="Reenan R."/>
            <person name="Reily A."/>
            <person name="Remington K.A."/>
            <person name="Rieger T.T."/>
            <person name="Ritchie M.G."/>
            <person name="Robin C."/>
            <person name="Rogers Y.H."/>
            <person name="Rohde C."/>
            <person name="Rozas J."/>
            <person name="Rubenfield M.J."/>
            <person name="Ruiz A."/>
            <person name="Russo S."/>
            <person name="Salzberg S.L."/>
            <person name="Sanchez-Gracia A."/>
            <person name="Saranga D.J."/>
            <person name="Sato H."/>
            <person name="Schaeffer S.W."/>
            <person name="Schatz M.C."/>
            <person name="Schlenke T."/>
            <person name="Schwartz R."/>
            <person name="Segarra C."/>
            <person name="Singh R.S."/>
            <person name="Sirot L."/>
            <person name="Sirota M."/>
            <person name="Sisneros N.B."/>
            <person name="Smith C.D."/>
            <person name="Smith T.F."/>
            <person name="Spieth J."/>
            <person name="Stage D.E."/>
            <person name="Stark A."/>
            <person name="Stephan W."/>
            <person name="Strausberg R.L."/>
            <person name="Strempel S."/>
            <person name="Sturgill D."/>
            <person name="Sutton G."/>
            <person name="Sutton G.G."/>
            <person name="Tao W."/>
            <person name="Teichmann S."/>
            <person name="Tobari Y.N."/>
            <person name="Tomimura Y."/>
            <person name="Tsolas J.M."/>
            <person name="Valente V.L."/>
            <person name="Venter E."/>
            <person name="Venter J.C."/>
            <person name="Vicario S."/>
            <person name="Vieira F.G."/>
            <person name="Vilella A.J."/>
            <person name="Villasante A."/>
            <person name="Walenz B."/>
            <person name="Wang J."/>
            <person name="Wasserman M."/>
            <person name="Watts T."/>
            <person name="Wilson D."/>
            <person name="Wilson R.K."/>
            <person name="Wing R.A."/>
            <person name="Wolfner M.F."/>
            <person name="Wong A."/>
            <person name="Wong G.K."/>
            <person name="Wu C.I."/>
            <person name="Wu G."/>
            <person name="Yamamoto D."/>
            <person name="Yang H.P."/>
            <person name="Yang S.P."/>
            <person name="Yorke J.A."/>
            <person name="Yoshida K."/>
            <person name="Zdobnov E."/>
            <person name="Zhang P."/>
            <person name="Zhang Y."/>
            <person name="Zimin A.V."/>
            <person name="Baldwin J."/>
            <person name="Abdouelleil A."/>
            <person name="Abdulkadir J."/>
            <person name="Abebe A."/>
            <person name="Abera B."/>
            <person name="Abreu J."/>
            <person name="Acer S.C."/>
            <person name="Aftuck L."/>
            <person name="Alexander A."/>
            <person name="An P."/>
            <person name="Anderson E."/>
            <person name="Anderson S."/>
            <person name="Arachi H."/>
            <person name="Azer M."/>
            <person name="Bachantsang P."/>
            <person name="Barry A."/>
            <person name="Bayul T."/>
            <person name="Berlin A."/>
            <person name="Bessette D."/>
            <person name="Bloom T."/>
            <person name="Blye J."/>
            <person name="Boguslavskiy L."/>
            <person name="Bonnet C."/>
            <person name="Boukhgalter B."/>
            <person name="Bourzgui I."/>
            <person name="Brown A."/>
            <person name="Cahill P."/>
            <person name="Channer S."/>
            <person name="Cheshatsang Y."/>
            <person name="Chuda L."/>
            <person name="Citroen M."/>
            <person name="Collymore A."/>
            <person name="Cooke P."/>
            <person name="Costello M."/>
            <person name="D'Aco K."/>
            <person name="Daza R."/>
            <person name="De Haan G."/>
            <person name="DeGray S."/>
            <person name="DeMaso C."/>
            <person name="Dhargay N."/>
            <person name="Dooley K."/>
            <person name="Dooley E."/>
            <person name="Doricent M."/>
            <person name="Dorje P."/>
            <person name="Dorjee K."/>
            <person name="Dupes A."/>
            <person name="Elong R."/>
            <person name="Falk J."/>
            <person name="Farina A."/>
            <person name="Faro S."/>
            <person name="Ferguson D."/>
            <person name="Fisher S."/>
            <person name="Foley C.D."/>
            <person name="Franke A."/>
            <person name="Friedrich D."/>
            <person name="Gadbois L."/>
            <person name="Gearin G."/>
            <person name="Gearin C.R."/>
            <person name="Giannoukos G."/>
            <person name="Goode T."/>
            <person name="Graham J."/>
            <person name="Grandbois E."/>
            <person name="Grewal S."/>
            <person name="Gyaltsen K."/>
            <person name="Hafez N."/>
            <person name="Hagos B."/>
            <person name="Hall J."/>
            <person name="Henson C."/>
            <person name="Hollinger A."/>
            <person name="Honan T."/>
            <person name="Huard M.D."/>
            <person name="Hughes L."/>
            <person name="Hurhula B."/>
            <person name="Husby M.E."/>
            <person name="Kamat A."/>
            <person name="Kanga B."/>
            <person name="Kashin S."/>
            <person name="Khazanovich D."/>
            <person name="Kisner P."/>
            <person name="Lance K."/>
            <person name="Lara M."/>
            <person name="Lee W."/>
            <person name="Lennon N."/>
            <person name="Letendre F."/>
            <person name="LeVine R."/>
            <person name="Lipovsky A."/>
            <person name="Liu X."/>
            <person name="Liu J."/>
            <person name="Liu S."/>
            <person name="Lokyitsang T."/>
            <person name="Lokyitsang Y."/>
            <person name="Lubonja R."/>
            <person name="Lui A."/>
            <person name="MacDonald P."/>
            <person name="Magnisalis V."/>
            <person name="Maru K."/>
            <person name="Matthews C."/>
            <person name="McCusker W."/>
            <person name="McDonough S."/>
            <person name="Mehta T."/>
            <person name="Meldrim J."/>
            <person name="Meneus L."/>
            <person name="Mihai O."/>
            <person name="Mihalev A."/>
            <person name="Mihova T."/>
            <person name="Mittelman R."/>
            <person name="Mlenga V."/>
            <person name="Montmayeur A."/>
            <person name="Mulrain L."/>
            <person name="Navidi A."/>
            <person name="Naylor J."/>
            <person name="Negash T."/>
            <person name="Nguyen T."/>
            <person name="Nguyen N."/>
            <person name="Nicol R."/>
            <person name="Norbu C."/>
            <person name="Norbu N."/>
            <person name="Novod N."/>
            <person name="O'Neill B."/>
            <person name="Osman S."/>
            <person name="Markiewicz E."/>
            <person name="Oyono O.L."/>
            <person name="Patti C."/>
            <person name="Phunkhang P."/>
            <person name="Pierre F."/>
            <person name="Priest M."/>
            <person name="Raghuraman S."/>
            <person name="Rege F."/>
            <person name="Reyes R."/>
            <person name="Rise C."/>
            <person name="Rogov P."/>
            <person name="Ross K."/>
            <person name="Ryan E."/>
            <person name="Settipalli S."/>
            <person name="Shea T."/>
            <person name="Sherpa N."/>
            <person name="Shi L."/>
            <person name="Shih D."/>
            <person name="Sparrow T."/>
            <person name="Spaulding J."/>
            <person name="Stalker J."/>
            <person name="Stange-Thomann N."/>
            <person name="Stavropoulos S."/>
            <person name="Stone C."/>
            <person name="Strader C."/>
            <person name="Tesfaye S."/>
            <person name="Thomson T."/>
            <person name="Thoulutsang Y."/>
            <person name="Thoulutsang D."/>
            <person name="Topham K."/>
            <person name="Topping I."/>
            <person name="Tsamla T."/>
            <person name="Vassiliev H."/>
            <person name="Vo A."/>
            <person name="Wangchuk T."/>
            <person name="Wangdi T."/>
            <person name="Weiand M."/>
            <person name="Wilkinson J."/>
            <person name="Wilson A."/>
            <person name="Yadav S."/>
            <person name="Young G."/>
            <person name="Yu Q."/>
            <person name="Zembek L."/>
            <person name="Zhong D."/>
            <person name="Zimmer A."/>
            <person name="Zwirko Z."/>
            <person name="Jaffe D.B."/>
            <person name="Alvarez P."/>
            <person name="Brockman W."/>
            <person name="Butler J."/>
            <person name="Chin C."/>
            <person name="Gnerre S."/>
            <person name="Grabherr M."/>
            <person name="Kleber M."/>
            <person name="Mauceli E."/>
            <person name="MacCallum I."/>
        </authorList>
    </citation>
    <scope>NUCLEOTIDE SEQUENCE [LARGE SCALE GENOMIC DNA]</scope>
    <source>
        <strain evidence="2">MSH-3</strain>
        <strain evidence="4">MSH-3 / Tucson 14011-0111.49</strain>
    </source>
</reference>
<organism evidence="4">
    <name type="scientific">Drosophila persimilis</name>
    <name type="common">Fruit fly</name>
    <dbReference type="NCBI Taxonomy" id="7234"/>
    <lineage>
        <taxon>Eukaryota</taxon>
        <taxon>Metazoa</taxon>
        <taxon>Ecdysozoa</taxon>
        <taxon>Arthropoda</taxon>
        <taxon>Hexapoda</taxon>
        <taxon>Insecta</taxon>
        <taxon>Pterygota</taxon>
        <taxon>Neoptera</taxon>
        <taxon>Endopterygota</taxon>
        <taxon>Diptera</taxon>
        <taxon>Brachycera</taxon>
        <taxon>Muscomorpha</taxon>
        <taxon>Ephydroidea</taxon>
        <taxon>Drosophilidae</taxon>
        <taxon>Drosophila</taxon>
        <taxon>Sophophora</taxon>
    </lineage>
</organism>
<dbReference type="OMA" id="ANFILHQ"/>
<dbReference type="EMBL" id="CH479210">
    <property type="protein sequence ID" value="EDW32849.1"/>
    <property type="molecule type" value="Genomic_DNA"/>
</dbReference>
<evidence type="ECO:0000313" key="4">
    <source>
        <dbReference type="Proteomes" id="UP000008744"/>
    </source>
</evidence>
<dbReference type="AlphaFoldDB" id="B4H513"/>